<reference evidence="15" key="2">
    <citation type="journal article" date="2010" name="Stand. Genomic Sci.">
        <title>Complete genome sequence of Thermaerobacter marianensis type strain (7p75aT).</title>
        <authorList>
            <person name="Han C."/>
            <person name="Gu W."/>
            <person name="Zhang X."/>
            <person name="Lapidus A."/>
            <person name="Nolan M."/>
            <person name="Copeland A."/>
            <person name="Lucas S."/>
            <person name="Glavina Del Rio T."/>
            <person name="Tice H."/>
            <person name="Cheng J."/>
            <person name="Tapia R."/>
            <person name="Goodwin L."/>
            <person name="Pitluck S."/>
            <person name="Pagani I."/>
            <person name="Ivanova N."/>
            <person name="Mavromatis K."/>
            <person name="Mikhailova N."/>
            <person name="Pati A."/>
            <person name="Chen A."/>
            <person name="Palaniappan K."/>
            <person name="Land M."/>
            <person name="Hauser L."/>
            <person name="Chang Y."/>
            <person name="Jeffries C."/>
            <person name="Schneider S."/>
            <person name="Rohde M."/>
            <person name="Goker M."/>
            <person name="Pukall R."/>
            <person name="Woyke T."/>
            <person name="Bristow J."/>
            <person name="Eisen J."/>
            <person name="Markowitz V."/>
            <person name="Hugenholtz P."/>
            <person name="Kyrpides N."/>
            <person name="Klenk H."/>
            <person name="Detter J."/>
        </authorList>
    </citation>
    <scope>NUCLEOTIDE SEQUENCE [LARGE SCALE GENOMIC DNA]</scope>
    <source>
        <strain evidence="15">ATCC 700841 / DSM 12885 / JCM 10246 / 7p75a</strain>
    </source>
</reference>
<evidence type="ECO:0000256" key="1">
    <source>
        <dbReference type="ARBA" id="ARBA00004117"/>
    </source>
</evidence>
<feature type="domain" description="Flagellar motor switch protein FliG middle" evidence="12">
    <location>
        <begin position="221"/>
        <end position="292"/>
    </location>
</feature>
<dbReference type="PRINTS" id="PR00954">
    <property type="entry name" value="FLGMOTORFLIG"/>
</dbReference>
<evidence type="ECO:0000256" key="8">
    <source>
        <dbReference type="ARBA" id="ARBA00023136"/>
    </source>
</evidence>
<evidence type="ECO:0000256" key="5">
    <source>
        <dbReference type="ARBA" id="ARBA00022475"/>
    </source>
</evidence>
<evidence type="ECO:0000259" key="13">
    <source>
        <dbReference type="Pfam" id="PF14842"/>
    </source>
</evidence>
<evidence type="ECO:0000256" key="2">
    <source>
        <dbReference type="ARBA" id="ARBA00004413"/>
    </source>
</evidence>
<comment type="similarity">
    <text evidence="3">Belongs to the FliG family.</text>
</comment>
<dbReference type="GO" id="GO:0006935">
    <property type="term" value="P:chemotaxis"/>
    <property type="evidence" value="ECO:0007669"/>
    <property type="project" value="UniProtKB-KW"/>
</dbReference>
<feature type="compositionally biased region" description="Gly residues" evidence="10">
    <location>
        <begin position="39"/>
        <end position="54"/>
    </location>
</feature>
<feature type="region of interest" description="Disordered" evidence="10">
    <location>
        <begin position="1"/>
        <end position="54"/>
    </location>
</feature>
<organism evidence="14 15">
    <name type="scientific">Thermaerobacter marianensis (strain ATCC 700841 / DSM 12885 / JCM 10246 / 7p75a)</name>
    <dbReference type="NCBI Taxonomy" id="644966"/>
    <lineage>
        <taxon>Bacteria</taxon>
        <taxon>Bacillati</taxon>
        <taxon>Bacillota</taxon>
        <taxon>Clostridia</taxon>
        <taxon>Eubacteriales</taxon>
        <taxon>Clostridiales Family XVII. Incertae Sedis</taxon>
        <taxon>Thermaerobacter</taxon>
    </lineage>
</organism>
<evidence type="ECO:0000259" key="12">
    <source>
        <dbReference type="Pfam" id="PF14841"/>
    </source>
</evidence>
<evidence type="ECO:0000256" key="6">
    <source>
        <dbReference type="ARBA" id="ARBA00022500"/>
    </source>
</evidence>
<dbReference type="Gene3D" id="1.10.220.30">
    <property type="match status" value="3"/>
</dbReference>
<dbReference type="GO" id="GO:0009425">
    <property type="term" value="C:bacterial-type flagellum basal body"/>
    <property type="evidence" value="ECO:0007669"/>
    <property type="project" value="UniProtKB-SubCell"/>
</dbReference>
<sequence length="440" mass="46657">MAVRQGALRRGGPGRGGSLAVPGPVPPGTGTQGRPGVPGPGAGSPGPTGAEGGAFPGAAGGAAAPGAVTAVAGAAGSAGAAGAGAAAAGTAGSSGGAGLSAAARDAVRDLSPRRKAAILMISLGPELAARVFRYLREDEIEQLTLEIANTDRVSPEQRQAVLEECRDLALAHAYIAQGGIDYARELLVQALGHQRAAEVLNRLTATLQVRPFEFVRRADPLQILNFIQQEHPQTIALILAYLHPEQAAVVLSGLPPDRRADVARRLALMERTSPELIREVERVLERKLSSVLGDEGTAAGGLQAVVQVLNNVDRGTERSIMEVLEVTDPELAEEIKKRMFVFEDIVLLDDRSLQRVLREVDLNEDLPLALKAVSEDVKQKIFRNLSQRAVEILQENLSYLGPVRLRDVEEAQQKIVNIIRRLEEEGEIVIARGGQDEVVV</sequence>
<dbReference type="eggNOG" id="COG1536">
    <property type="taxonomic scope" value="Bacteria"/>
</dbReference>
<evidence type="ECO:0000256" key="9">
    <source>
        <dbReference type="ARBA" id="ARBA00023143"/>
    </source>
</evidence>
<comment type="subcellular location">
    <subcellularLocation>
        <location evidence="1">Bacterial flagellum basal body</location>
    </subcellularLocation>
    <subcellularLocation>
        <location evidence="2">Cell membrane</location>
        <topology evidence="2">Peripheral membrane protein</topology>
        <orientation evidence="2">Cytoplasmic side</orientation>
    </subcellularLocation>
</comment>
<dbReference type="STRING" id="644966.Tmar_0979"/>
<dbReference type="PANTHER" id="PTHR30534:SF0">
    <property type="entry name" value="FLAGELLAR MOTOR SWITCH PROTEIN FLIG"/>
    <property type="match status" value="1"/>
</dbReference>
<dbReference type="InterPro" id="IPR000090">
    <property type="entry name" value="Flg_Motor_Flig"/>
</dbReference>
<keyword evidence="6" id="KW-0145">Chemotaxis</keyword>
<dbReference type="InterPro" id="IPR011002">
    <property type="entry name" value="FliG_a-hlx"/>
</dbReference>
<dbReference type="Pfam" id="PF14841">
    <property type="entry name" value="FliG_M"/>
    <property type="match status" value="1"/>
</dbReference>
<dbReference type="HOGENOM" id="CLU_047835_1_1_9"/>
<dbReference type="Pfam" id="PF14842">
    <property type="entry name" value="FliG_N"/>
    <property type="match status" value="1"/>
</dbReference>
<evidence type="ECO:0000259" key="11">
    <source>
        <dbReference type="Pfam" id="PF01706"/>
    </source>
</evidence>
<evidence type="ECO:0000313" key="14">
    <source>
        <dbReference type="EMBL" id="ADU51092.1"/>
    </source>
</evidence>
<keyword evidence="14" id="KW-0282">Flagellum</keyword>
<dbReference type="GO" id="GO:0003774">
    <property type="term" value="F:cytoskeletal motor activity"/>
    <property type="evidence" value="ECO:0007669"/>
    <property type="project" value="InterPro"/>
</dbReference>
<dbReference type="InterPro" id="IPR032779">
    <property type="entry name" value="FliG_M"/>
</dbReference>
<name>E6SJM9_THEM7</name>
<dbReference type="KEGG" id="tmr:Tmar_0979"/>
<keyword evidence="7" id="KW-0283">Flagellar rotation</keyword>
<dbReference type="GO" id="GO:0071973">
    <property type="term" value="P:bacterial-type flagellum-dependent cell motility"/>
    <property type="evidence" value="ECO:0007669"/>
    <property type="project" value="InterPro"/>
</dbReference>
<dbReference type="Proteomes" id="UP000008915">
    <property type="component" value="Chromosome"/>
</dbReference>
<feature type="domain" description="Flagellar motor switch protein FliG C-terminal" evidence="11">
    <location>
        <begin position="324"/>
        <end position="430"/>
    </location>
</feature>
<evidence type="ECO:0000256" key="4">
    <source>
        <dbReference type="ARBA" id="ARBA00021870"/>
    </source>
</evidence>
<keyword evidence="9" id="KW-0975">Bacterial flagellum</keyword>
<dbReference type="FunFam" id="1.10.220.30:FF:000001">
    <property type="entry name" value="Flagellar motor switch protein FliG"/>
    <property type="match status" value="1"/>
</dbReference>
<protein>
    <recommendedName>
        <fullName evidence="4">Flagellar motor switch protein FliG</fullName>
    </recommendedName>
</protein>
<evidence type="ECO:0000256" key="7">
    <source>
        <dbReference type="ARBA" id="ARBA00022779"/>
    </source>
</evidence>
<keyword evidence="14" id="KW-0969">Cilium</keyword>
<dbReference type="InterPro" id="IPR023087">
    <property type="entry name" value="Flg_Motor_Flig_C"/>
</dbReference>
<proteinExistence type="inferred from homology"/>
<keyword evidence="8" id="KW-0472">Membrane</keyword>
<feature type="domain" description="Flagellar motor switch protein FliG N-terminal" evidence="13">
    <location>
        <begin position="110"/>
        <end position="212"/>
    </location>
</feature>
<dbReference type="NCBIfam" id="TIGR00207">
    <property type="entry name" value="fliG"/>
    <property type="match status" value="1"/>
</dbReference>
<gene>
    <name evidence="14" type="ordered locus">Tmar_0979</name>
</gene>
<keyword evidence="15" id="KW-1185">Reference proteome</keyword>
<evidence type="ECO:0000256" key="3">
    <source>
        <dbReference type="ARBA" id="ARBA00010299"/>
    </source>
</evidence>
<dbReference type="GO" id="GO:0005886">
    <property type="term" value="C:plasma membrane"/>
    <property type="evidence" value="ECO:0007669"/>
    <property type="project" value="UniProtKB-SubCell"/>
</dbReference>
<dbReference type="AlphaFoldDB" id="E6SJM9"/>
<dbReference type="EMBL" id="CP002344">
    <property type="protein sequence ID" value="ADU51092.1"/>
    <property type="molecule type" value="Genomic_DNA"/>
</dbReference>
<feature type="compositionally biased region" description="Low complexity" evidence="10">
    <location>
        <begin position="18"/>
        <end position="35"/>
    </location>
</feature>
<keyword evidence="5" id="KW-1003">Cell membrane</keyword>
<dbReference type="InterPro" id="IPR028263">
    <property type="entry name" value="FliG_N"/>
</dbReference>
<dbReference type="Pfam" id="PF01706">
    <property type="entry name" value="FliG_C"/>
    <property type="match status" value="1"/>
</dbReference>
<evidence type="ECO:0000313" key="15">
    <source>
        <dbReference type="Proteomes" id="UP000008915"/>
    </source>
</evidence>
<accession>E6SJM9</accession>
<dbReference type="PANTHER" id="PTHR30534">
    <property type="entry name" value="FLAGELLAR MOTOR SWITCH PROTEIN FLIG"/>
    <property type="match status" value="1"/>
</dbReference>
<dbReference type="SUPFAM" id="SSF48029">
    <property type="entry name" value="FliG"/>
    <property type="match status" value="2"/>
</dbReference>
<evidence type="ECO:0000256" key="10">
    <source>
        <dbReference type="SAM" id="MobiDB-lite"/>
    </source>
</evidence>
<keyword evidence="14" id="KW-0966">Cell projection</keyword>
<reference evidence="14 15" key="1">
    <citation type="journal article" date="2010" name="Stand. Genomic Sci.">
        <title>Complete genome sequence of Thermaerobacter marianensis type strain (7p75a).</title>
        <authorList>
            <person name="Han C."/>
            <person name="Gu W."/>
            <person name="Zhang X."/>
            <person name="Lapidus A."/>
            <person name="Nolan M."/>
            <person name="Copeland A."/>
            <person name="Lucas S."/>
            <person name="Del Rio T.G."/>
            <person name="Tice H."/>
            <person name="Cheng J.F."/>
            <person name="Tapia R."/>
            <person name="Goodwin L."/>
            <person name="Pitluck S."/>
            <person name="Pagani I."/>
            <person name="Ivanova N."/>
            <person name="Mavromatis K."/>
            <person name="Mikhailova N."/>
            <person name="Pati A."/>
            <person name="Chen A."/>
            <person name="Palaniappan K."/>
            <person name="Land M."/>
            <person name="Hauser L."/>
            <person name="Chang Y.J."/>
            <person name="Jeffries C.D."/>
            <person name="Schneider S."/>
            <person name="Rohde M."/>
            <person name="Goker M."/>
            <person name="Pukall R."/>
            <person name="Woyke T."/>
            <person name="Bristow J."/>
            <person name="Eisen J.A."/>
            <person name="Markowitz V."/>
            <person name="Hugenholtz P."/>
            <person name="Kyrpides N.C."/>
            <person name="Klenk H.P."/>
            <person name="Detter J.C."/>
        </authorList>
    </citation>
    <scope>NUCLEOTIDE SEQUENCE [LARGE SCALE GENOMIC DNA]</scope>
    <source>
        <strain evidence="15">ATCC 700841 / DSM 12885 / JCM 10246 / 7p75a</strain>
    </source>
</reference>